<evidence type="ECO:0000313" key="9">
    <source>
        <dbReference type="EMBL" id="SQH97111.1"/>
    </source>
</evidence>
<feature type="domain" description="CRISPR type III-associated protein" evidence="8">
    <location>
        <begin position="12"/>
        <end position="280"/>
    </location>
</feature>
<organism evidence="9 10">
    <name type="scientific">Haemophilus haemolyticus</name>
    <dbReference type="NCBI Taxonomy" id="726"/>
    <lineage>
        <taxon>Bacteria</taxon>
        <taxon>Pseudomonadati</taxon>
        <taxon>Pseudomonadota</taxon>
        <taxon>Gammaproteobacteria</taxon>
        <taxon>Pasteurellales</taxon>
        <taxon>Pasteurellaceae</taxon>
        <taxon>Haemophilus</taxon>
    </lineage>
</organism>
<comment type="function">
    <text evidence="1">This subunit might be involved in maturation of a crRNA intermediate to its mature form.</text>
</comment>
<reference evidence="9 10" key="1">
    <citation type="submission" date="2018-06" db="EMBL/GenBank/DDBJ databases">
        <authorList>
            <consortium name="Pathogen Informatics"/>
            <person name="Doyle S."/>
        </authorList>
    </citation>
    <scope>NUCLEOTIDE SEQUENCE [LARGE SCALE GENOMIC DNA]</scope>
    <source>
        <strain evidence="9 10">NCTC10839</strain>
    </source>
</reference>
<evidence type="ECO:0000256" key="3">
    <source>
        <dbReference type="ARBA" id="ARBA00016113"/>
    </source>
</evidence>
<evidence type="ECO:0000256" key="4">
    <source>
        <dbReference type="ARBA" id="ARBA00022884"/>
    </source>
</evidence>
<dbReference type="GO" id="GO:0003723">
    <property type="term" value="F:RNA binding"/>
    <property type="evidence" value="ECO:0007669"/>
    <property type="project" value="UniProtKB-KW"/>
</dbReference>
<feature type="coiled-coil region" evidence="7">
    <location>
        <begin position="404"/>
        <end position="431"/>
    </location>
</feature>
<keyword evidence="5" id="KW-0051">Antiviral defense</keyword>
<dbReference type="GeneID" id="56957596"/>
<dbReference type="EMBL" id="LS483458">
    <property type="protein sequence ID" value="SQH97111.1"/>
    <property type="molecule type" value="Genomic_DNA"/>
</dbReference>
<dbReference type="AlphaFoldDB" id="A0A2X4R5Q1"/>
<dbReference type="Pfam" id="PF03787">
    <property type="entry name" value="RAMPs"/>
    <property type="match status" value="1"/>
</dbReference>
<dbReference type="InterPro" id="IPR005537">
    <property type="entry name" value="RAMP_III_fam"/>
</dbReference>
<dbReference type="InterPro" id="IPR010173">
    <property type="entry name" value="CRISPR-assoc_Csm5"/>
</dbReference>
<keyword evidence="4" id="KW-0694">RNA-binding</keyword>
<comment type="similarity">
    <text evidence="2">Belongs to the CRISPR-associated Csm5 family.</text>
</comment>
<evidence type="ECO:0000256" key="7">
    <source>
        <dbReference type="SAM" id="Coils"/>
    </source>
</evidence>
<evidence type="ECO:0000259" key="8">
    <source>
        <dbReference type="Pfam" id="PF03787"/>
    </source>
</evidence>
<dbReference type="KEGG" id="hhz:NCTC10839_01006"/>
<evidence type="ECO:0000313" key="10">
    <source>
        <dbReference type="Proteomes" id="UP000248808"/>
    </source>
</evidence>
<evidence type="ECO:0000256" key="6">
    <source>
        <dbReference type="ARBA" id="ARBA00031720"/>
    </source>
</evidence>
<dbReference type="GO" id="GO:0051607">
    <property type="term" value="P:defense response to virus"/>
    <property type="evidence" value="ECO:0007669"/>
    <property type="project" value="UniProtKB-KW"/>
</dbReference>
<sequence length="516" mass="59474">MKKFMQTHKVYLTPLSPIHIGCGEDFEPTNYVIKDNKLYSFEASKLGLSEPQRARLMRILKEVDSNSLQDVQIFFSESDVIELAIENSYLTTSVSTEIANEWKNKLGKTAQIKGNGQKEFNALEIERNSYIPYSYFPYIPGSSVKGAIITAVLDNKNHQDENTYTTPNYKNKSNYNLEASKLNASLVKFYIGDIDSIDKSNEKIFSQRLKFSDFIPLSKDQELSRVMYALNIKKRMGKNKKILTGIKVRRECIQPMKYKAFYSSLTILNENHKDKIEINQLIKILNEYNFPILEKEYQILLDNKVCNNVNYIENIKVLLESGNLALIRLGRSGSEAKMYSNHELRGILVNNEQAKESNTLWIASDSTDESSVMQPFGWAIIEFSDNEEDNTLLQKWCENGKISLRSYQKNLETEQKAKEEQQAKEQALNALPKNHRKVIELKDKFNSSNEKQIDSSSALLKEVKSLIESEAINWSKEDKQFMAHHITKELITKRVELKKKNADKDLNKLLNKLVVE</sequence>
<evidence type="ECO:0000256" key="5">
    <source>
        <dbReference type="ARBA" id="ARBA00023118"/>
    </source>
</evidence>
<dbReference type="RefSeq" id="WP_111696520.1">
    <property type="nucleotide sequence ID" value="NZ_LS483458.1"/>
</dbReference>
<name>A0A2X4R5Q1_HAEHA</name>
<proteinExistence type="inferred from homology"/>
<dbReference type="Proteomes" id="UP000248808">
    <property type="component" value="Chromosome 1"/>
</dbReference>
<gene>
    <name evidence="9" type="ORF">NCTC10839_01006</name>
</gene>
<protein>
    <recommendedName>
        <fullName evidence="3">CRISPR system Cms protein Csm5</fullName>
    </recommendedName>
    <alternativeName>
        <fullName evidence="6">CRISPR type III A-associated protein Csm5</fullName>
    </alternativeName>
</protein>
<dbReference type="PANTHER" id="PTHR38007:SF1">
    <property type="entry name" value="CRISPR SYSTEM CMS PROTEIN CSM5"/>
    <property type="match status" value="1"/>
</dbReference>
<evidence type="ECO:0000256" key="2">
    <source>
        <dbReference type="ARBA" id="ARBA00006680"/>
    </source>
</evidence>
<evidence type="ECO:0000256" key="1">
    <source>
        <dbReference type="ARBA" id="ARBA00003088"/>
    </source>
</evidence>
<accession>A0A2X4R5Q1</accession>
<dbReference type="PANTHER" id="PTHR38007">
    <property type="entry name" value="CRISPR SYSTEM CMS PROTEIN CSM5"/>
    <property type="match status" value="1"/>
</dbReference>
<keyword evidence="7" id="KW-0175">Coiled coil</keyword>
<dbReference type="NCBIfam" id="TIGR01899">
    <property type="entry name" value="cas_TM1807_csm5"/>
    <property type="match status" value="1"/>
</dbReference>